<feature type="compositionally biased region" description="Polar residues" evidence="1">
    <location>
        <begin position="172"/>
        <end position="183"/>
    </location>
</feature>
<reference evidence="2" key="1">
    <citation type="journal article" date="2023" name="Mol. Plant Microbe Interact.">
        <title>Elucidating the Obligate Nature and Biological Capacity of an Invasive Fungal Corn Pathogen.</title>
        <authorList>
            <person name="MacCready J.S."/>
            <person name="Roggenkamp E.M."/>
            <person name="Gdanetz K."/>
            <person name="Chilvers M.I."/>
        </authorList>
    </citation>
    <scope>NUCLEOTIDE SEQUENCE</scope>
    <source>
        <strain evidence="2">PM02</strain>
    </source>
</reference>
<evidence type="ECO:0000313" key="3">
    <source>
        <dbReference type="Proteomes" id="UP001217918"/>
    </source>
</evidence>
<keyword evidence="3" id="KW-1185">Reference proteome</keyword>
<evidence type="ECO:0000313" key="2">
    <source>
        <dbReference type="EMBL" id="KAK2073209.1"/>
    </source>
</evidence>
<sequence length="194" mass="21360">MLHDEVVSRRQVSKEPTENHLHAKAPEFRSYVPQIISRQPIYPRSAAASSERRPNCDTDVAVDAGVSLSSIIPTFADVTTAVAFPQQLVVSSVSRQHHVPPFSSLHGSSTFQPRTVRWRMPEQMLGQAAEAPEGSVQPSPKMKSVHCPLWERQRPDERQKSGLMLPLFNEQQAETEASGSQGRLSVAEGVPATS</sequence>
<dbReference type="Proteomes" id="UP001217918">
    <property type="component" value="Unassembled WGS sequence"/>
</dbReference>
<accession>A0AAD9I9P6</accession>
<dbReference type="EMBL" id="JAQQPM010000006">
    <property type="protein sequence ID" value="KAK2073209.1"/>
    <property type="molecule type" value="Genomic_DNA"/>
</dbReference>
<dbReference type="AlphaFoldDB" id="A0AAD9I9P6"/>
<evidence type="ECO:0000256" key="1">
    <source>
        <dbReference type="SAM" id="MobiDB-lite"/>
    </source>
</evidence>
<comment type="caution">
    <text evidence="2">The sequence shown here is derived from an EMBL/GenBank/DDBJ whole genome shotgun (WGS) entry which is preliminary data.</text>
</comment>
<feature type="region of interest" description="Disordered" evidence="1">
    <location>
        <begin position="172"/>
        <end position="194"/>
    </location>
</feature>
<name>A0AAD9I9P6_9PEZI</name>
<protein>
    <submittedName>
        <fullName evidence="2">Uncharacterized protein</fullName>
    </submittedName>
</protein>
<feature type="region of interest" description="Disordered" evidence="1">
    <location>
        <begin position="1"/>
        <end position="25"/>
    </location>
</feature>
<gene>
    <name evidence="2" type="ORF">P8C59_007507</name>
</gene>
<organism evidence="2 3">
    <name type="scientific">Phyllachora maydis</name>
    <dbReference type="NCBI Taxonomy" id="1825666"/>
    <lineage>
        <taxon>Eukaryota</taxon>
        <taxon>Fungi</taxon>
        <taxon>Dikarya</taxon>
        <taxon>Ascomycota</taxon>
        <taxon>Pezizomycotina</taxon>
        <taxon>Sordariomycetes</taxon>
        <taxon>Sordariomycetidae</taxon>
        <taxon>Phyllachorales</taxon>
        <taxon>Phyllachoraceae</taxon>
        <taxon>Phyllachora</taxon>
    </lineage>
</organism>
<proteinExistence type="predicted"/>